<dbReference type="GO" id="GO:0003682">
    <property type="term" value="F:chromatin binding"/>
    <property type="evidence" value="ECO:0007669"/>
    <property type="project" value="TreeGrafter"/>
</dbReference>
<keyword evidence="3" id="KW-0238">DNA-binding</keyword>
<dbReference type="Gene3D" id="1.10.20.10">
    <property type="entry name" value="Histone, subunit A"/>
    <property type="match status" value="1"/>
</dbReference>
<dbReference type="InterPro" id="IPR029003">
    <property type="entry name" value="CENP-S/Mhf1"/>
</dbReference>
<dbReference type="PANTHER" id="PTHR22980">
    <property type="entry name" value="CORTISTATIN"/>
    <property type="match status" value="1"/>
</dbReference>
<dbReference type="OrthoDB" id="1872155at2759"/>
<reference evidence="5" key="1">
    <citation type="submission" date="2022-06" db="EMBL/GenBank/DDBJ databases">
        <title>Complete genome sequences of two strains of the flax pathogen Septoria linicola.</title>
        <authorList>
            <person name="Lapalu N."/>
            <person name="Simon A."/>
            <person name="Demenou B."/>
            <person name="Paumier D."/>
            <person name="Guillot M.-P."/>
            <person name="Gout L."/>
            <person name="Valade R."/>
        </authorList>
    </citation>
    <scope>NUCLEOTIDE SEQUENCE</scope>
    <source>
        <strain evidence="5">SE15195</strain>
    </source>
</reference>
<dbReference type="SUPFAM" id="SSF47113">
    <property type="entry name" value="Histone-fold"/>
    <property type="match status" value="1"/>
</dbReference>
<evidence type="ECO:0000256" key="2">
    <source>
        <dbReference type="ARBA" id="ARBA00022763"/>
    </source>
</evidence>
<dbReference type="Pfam" id="PF15630">
    <property type="entry name" value="CENP-S"/>
    <property type="match status" value="1"/>
</dbReference>
<dbReference type="Proteomes" id="UP001056384">
    <property type="component" value="Chromosome 1"/>
</dbReference>
<dbReference type="GO" id="GO:0000712">
    <property type="term" value="P:resolution of meiotic recombination intermediates"/>
    <property type="evidence" value="ECO:0007669"/>
    <property type="project" value="TreeGrafter"/>
</dbReference>
<dbReference type="GO" id="GO:0003677">
    <property type="term" value="F:DNA binding"/>
    <property type="evidence" value="ECO:0007669"/>
    <property type="project" value="UniProtKB-KW"/>
</dbReference>
<dbReference type="GO" id="GO:0006281">
    <property type="term" value="P:DNA repair"/>
    <property type="evidence" value="ECO:0007669"/>
    <property type="project" value="UniProtKB-KW"/>
</dbReference>
<dbReference type="PANTHER" id="PTHR22980:SF0">
    <property type="entry name" value="CENTROMERE PROTEIN S"/>
    <property type="match status" value="1"/>
</dbReference>
<keyword evidence="2" id="KW-0227">DNA damage</keyword>
<keyword evidence="6" id="KW-1185">Reference proteome</keyword>
<evidence type="ECO:0000256" key="1">
    <source>
        <dbReference type="ARBA" id="ARBA00006612"/>
    </source>
</evidence>
<name>A0A9Q9ALU8_9PEZI</name>
<evidence type="ECO:0000313" key="5">
    <source>
        <dbReference type="EMBL" id="USW48387.1"/>
    </source>
</evidence>
<proteinExistence type="inferred from homology"/>
<evidence type="ECO:0000256" key="4">
    <source>
        <dbReference type="ARBA" id="ARBA00023204"/>
    </source>
</evidence>
<dbReference type="GO" id="GO:0046982">
    <property type="term" value="F:protein heterodimerization activity"/>
    <property type="evidence" value="ECO:0007669"/>
    <property type="project" value="InterPro"/>
</dbReference>
<dbReference type="GO" id="GO:0071821">
    <property type="term" value="C:FANCM-MHF complex"/>
    <property type="evidence" value="ECO:0007669"/>
    <property type="project" value="InterPro"/>
</dbReference>
<dbReference type="AlphaFoldDB" id="A0A9Q9ALU8"/>
<keyword evidence="4" id="KW-0234">DNA repair</keyword>
<sequence>MAGNSNATQNDEDRLKAALWHSIGKTIDAVAVDQHINAAPTFIAGVTEMVSARISTIAADLEAFARHAERTTINANDAVLLARHNDTLRDVLQQKADNIRKQDRSSVRG</sequence>
<dbReference type="CDD" id="cd22919">
    <property type="entry name" value="HFD_CENP-S"/>
    <property type="match status" value="1"/>
</dbReference>
<organism evidence="5 6">
    <name type="scientific">Septoria linicola</name>
    <dbReference type="NCBI Taxonomy" id="215465"/>
    <lineage>
        <taxon>Eukaryota</taxon>
        <taxon>Fungi</taxon>
        <taxon>Dikarya</taxon>
        <taxon>Ascomycota</taxon>
        <taxon>Pezizomycotina</taxon>
        <taxon>Dothideomycetes</taxon>
        <taxon>Dothideomycetidae</taxon>
        <taxon>Mycosphaerellales</taxon>
        <taxon>Mycosphaerellaceae</taxon>
        <taxon>Septoria</taxon>
    </lineage>
</organism>
<accession>A0A9Q9ALU8</accession>
<protein>
    <submittedName>
        <fullName evidence="5">Histone-fold</fullName>
    </submittedName>
</protein>
<evidence type="ECO:0000313" key="6">
    <source>
        <dbReference type="Proteomes" id="UP001056384"/>
    </source>
</evidence>
<dbReference type="InterPro" id="IPR009072">
    <property type="entry name" value="Histone-fold"/>
</dbReference>
<dbReference type="EMBL" id="CP099418">
    <property type="protein sequence ID" value="USW48387.1"/>
    <property type="molecule type" value="Genomic_DNA"/>
</dbReference>
<gene>
    <name evidence="5" type="ORF">Slin15195_G017060</name>
</gene>
<comment type="similarity">
    <text evidence="1">Belongs to the TAF9 family. CENP-S/MHF1 subfamily.</text>
</comment>
<evidence type="ECO:0000256" key="3">
    <source>
        <dbReference type="ARBA" id="ARBA00023125"/>
    </source>
</evidence>
<dbReference type="GO" id="GO:0031297">
    <property type="term" value="P:replication fork processing"/>
    <property type="evidence" value="ECO:0007669"/>
    <property type="project" value="TreeGrafter"/>
</dbReference>